<keyword evidence="3" id="KW-1185">Reference proteome</keyword>
<dbReference type="EMBL" id="LR586016">
    <property type="protein sequence ID" value="VIP02654.1"/>
    <property type="molecule type" value="Genomic_DNA"/>
</dbReference>
<name>A0A6C2YMQ5_9BACT</name>
<dbReference type="AlphaFoldDB" id="A0A6C2YMQ5"/>
<evidence type="ECO:0000256" key="1">
    <source>
        <dbReference type="SAM" id="Phobius"/>
    </source>
</evidence>
<proteinExistence type="predicted"/>
<evidence type="ECO:0000313" key="3">
    <source>
        <dbReference type="Proteomes" id="UP000464378"/>
    </source>
</evidence>
<dbReference type="Proteomes" id="UP000464378">
    <property type="component" value="Chromosome"/>
</dbReference>
<protein>
    <submittedName>
        <fullName evidence="2">Uncharacterized protein</fullName>
    </submittedName>
</protein>
<organism evidence="2">
    <name type="scientific">Tuwongella immobilis</name>
    <dbReference type="NCBI Taxonomy" id="692036"/>
    <lineage>
        <taxon>Bacteria</taxon>
        <taxon>Pseudomonadati</taxon>
        <taxon>Planctomycetota</taxon>
        <taxon>Planctomycetia</taxon>
        <taxon>Gemmatales</taxon>
        <taxon>Gemmataceae</taxon>
        <taxon>Tuwongella</taxon>
    </lineage>
</organism>
<dbReference type="KEGG" id="tim:GMBLW1_13060"/>
<evidence type="ECO:0000313" key="2">
    <source>
        <dbReference type="EMBL" id="VIP02654.1"/>
    </source>
</evidence>
<keyword evidence="1" id="KW-0472">Membrane</keyword>
<sequence>MLKNLTDFVEDCSLSRVIAHESPMKSNWILLLTILLIGLGRSSICFAQTSGVGELEELLAKIRDGQAKLREWELEIPAYQAEREFTARGKTDKSQIKSFHHQQATLIEIGNRRFCLRANEVFGVEKARKGNQYALLFQTSTKADDYFQSIVGKSQLLFFPLTAAVQSSSVLDVLSRDGFRAESMTRDGPDLVTLHYSRPLPNQGENVVDRGILTFSISNHYLLTRFESRLPLQEGERSRMFSCIMNRTFTSQAGKPVVTEVTQVLASTPTHVGDNTTKIRYRSLEQGAMPEEFQFTHYIASPPVLDVYEDRPTFNWPIWVGLGVACIVISVVLAWVVRRKRL</sequence>
<keyword evidence="1" id="KW-0812">Transmembrane</keyword>
<dbReference type="InParanoid" id="A0A6C2YMQ5"/>
<feature type="transmembrane region" description="Helical" evidence="1">
    <location>
        <begin position="316"/>
        <end position="337"/>
    </location>
</feature>
<gene>
    <name evidence="2" type="ORF">GMBLW1_13060</name>
</gene>
<accession>A0A6C2YMQ5</accession>
<reference evidence="2" key="1">
    <citation type="submission" date="2019-04" db="EMBL/GenBank/DDBJ databases">
        <authorList>
            <consortium name="Science for Life Laboratories"/>
        </authorList>
    </citation>
    <scope>NUCLEOTIDE SEQUENCE</scope>
    <source>
        <strain evidence="2">MBLW1</strain>
    </source>
</reference>
<dbReference type="EMBL" id="LR593887">
    <property type="protein sequence ID" value="VTS02051.1"/>
    <property type="molecule type" value="Genomic_DNA"/>
</dbReference>
<keyword evidence="1" id="KW-1133">Transmembrane helix</keyword>